<feature type="signal peptide" evidence="5">
    <location>
        <begin position="1"/>
        <end position="18"/>
    </location>
</feature>
<comment type="cofactor">
    <cofactor evidence="3">
        <name>FAD</name>
        <dbReference type="ChEBI" id="CHEBI:57692"/>
    </cofactor>
</comment>
<keyword evidence="4" id="KW-0285">Flavoprotein</keyword>
<feature type="active site" description="Proton donor" evidence="2">
    <location>
        <position position="554"/>
    </location>
</feature>
<feature type="domain" description="Glucose-methanol-choline oxidoreductase N-terminal" evidence="7">
    <location>
        <begin position="318"/>
        <end position="332"/>
    </location>
</feature>
<dbReference type="PIRSF" id="PIRSF000137">
    <property type="entry name" value="Alcohol_oxidase"/>
    <property type="match status" value="1"/>
</dbReference>
<reference evidence="8 9" key="1">
    <citation type="journal article" date="2023" name="Insect Mol. Biol.">
        <title>Genome sequencing provides insights into the evolution of gene families encoding plant cell wall-degrading enzymes in longhorned beetles.</title>
        <authorList>
            <person name="Shin N.R."/>
            <person name="Okamura Y."/>
            <person name="Kirsch R."/>
            <person name="Pauchet Y."/>
        </authorList>
    </citation>
    <scope>NUCLEOTIDE SEQUENCE [LARGE SCALE GENOMIC DNA]</scope>
    <source>
        <strain evidence="8">EAD_L_NR</strain>
    </source>
</reference>
<name>A0AAV8VSL9_9CUCU</name>
<feature type="domain" description="Glucose-methanol-choline oxidoreductase N-terminal" evidence="6">
    <location>
        <begin position="143"/>
        <end position="166"/>
    </location>
</feature>
<evidence type="ECO:0000259" key="7">
    <source>
        <dbReference type="PROSITE" id="PS00624"/>
    </source>
</evidence>
<organism evidence="8 9">
    <name type="scientific">Exocentrus adspersus</name>
    <dbReference type="NCBI Taxonomy" id="1586481"/>
    <lineage>
        <taxon>Eukaryota</taxon>
        <taxon>Metazoa</taxon>
        <taxon>Ecdysozoa</taxon>
        <taxon>Arthropoda</taxon>
        <taxon>Hexapoda</taxon>
        <taxon>Insecta</taxon>
        <taxon>Pterygota</taxon>
        <taxon>Neoptera</taxon>
        <taxon>Endopterygota</taxon>
        <taxon>Coleoptera</taxon>
        <taxon>Polyphaga</taxon>
        <taxon>Cucujiformia</taxon>
        <taxon>Chrysomeloidea</taxon>
        <taxon>Cerambycidae</taxon>
        <taxon>Lamiinae</taxon>
        <taxon>Acanthocinini</taxon>
        <taxon>Exocentrus</taxon>
    </lineage>
</organism>
<feature type="binding site" evidence="3">
    <location>
        <begin position="73"/>
        <end position="74"/>
    </location>
    <ligand>
        <name>FAD</name>
        <dbReference type="ChEBI" id="CHEBI:57692"/>
    </ligand>
</feature>
<dbReference type="SUPFAM" id="SSF54373">
    <property type="entry name" value="FAD-linked reductases, C-terminal domain"/>
    <property type="match status" value="1"/>
</dbReference>
<evidence type="ECO:0000256" key="3">
    <source>
        <dbReference type="PIRSR" id="PIRSR000137-2"/>
    </source>
</evidence>
<evidence type="ECO:0000256" key="5">
    <source>
        <dbReference type="SAM" id="SignalP"/>
    </source>
</evidence>
<dbReference type="PANTHER" id="PTHR11552:SF158">
    <property type="entry name" value="GH23626P-RELATED"/>
    <property type="match status" value="1"/>
</dbReference>
<dbReference type="GO" id="GO:0016614">
    <property type="term" value="F:oxidoreductase activity, acting on CH-OH group of donors"/>
    <property type="evidence" value="ECO:0007669"/>
    <property type="project" value="InterPro"/>
</dbReference>
<evidence type="ECO:0000256" key="1">
    <source>
        <dbReference type="ARBA" id="ARBA00010790"/>
    </source>
</evidence>
<feature type="active site" description="Proton acceptor" evidence="2">
    <location>
        <position position="598"/>
    </location>
</feature>
<dbReference type="Proteomes" id="UP001159042">
    <property type="component" value="Unassembled WGS sequence"/>
</dbReference>
<dbReference type="EMBL" id="JANEYG010000034">
    <property type="protein sequence ID" value="KAJ8917308.1"/>
    <property type="molecule type" value="Genomic_DNA"/>
</dbReference>
<gene>
    <name evidence="8" type="ORF">NQ315_002326</name>
</gene>
<dbReference type="Pfam" id="PF05199">
    <property type="entry name" value="GMC_oxred_C"/>
    <property type="match status" value="1"/>
</dbReference>
<keyword evidence="9" id="KW-1185">Reference proteome</keyword>
<evidence type="ECO:0000259" key="6">
    <source>
        <dbReference type="PROSITE" id="PS00623"/>
    </source>
</evidence>
<dbReference type="PROSITE" id="PS00623">
    <property type="entry name" value="GMC_OXRED_1"/>
    <property type="match status" value="1"/>
</dbReference>
<dbReference type="InterPro" id="IPR000172">
    <property type="entry name" value="GMC_OxRdtase_N"/>
</dbReference>
<proteinExistence type="inferred from homology"/>
<evidence type="ECO:0000313" key="9">
    <source>
        <dbReference type="Proteomes" id="UP001159042"/>
    </source>
</evidence>
<keyword evidence="5" id="KW-0732">Signal</keyword>
<accession>A0AAV8VSL9</accession>
<evidence type="ECO:0000256" key="2">
    <source>
        <dbReference type="PIRSR" id="PIRSR000137-1"/>
    </source>
</evidence>
<dbReference type="InterPro" id="IPR036188">
    <property type="entry name" value="FAD/NAD-bd_sf"/>
</dbReference>
<dbReference type="PANTHER" id="PTHR11552">
    <property type="entry name" value="GLUCOSE-METHANOL-CHOLINE GMC OXIDOREDUCTASE"/>
    <property type="match status" value="1"/>
</dbReference>
<dbReference type="Gene3D" id="3.50.50.60">
    <property type="entry name" value="FAD/NAD(P)-binding domain"/>
    <property type="match status" value="1"/>
</dbReference>
<dbReference type="AlphaFoldDB" id="A0AAV8VSL9"/>
<dbReference type="InterPro" id="IPR007867">
    <property type="entry name" value="GMC_OxRtase_C"/>
</dbReference>
<dbReference type="GO" id="GO:0050660">
    <property type="term" value="F:flavin adenine dinucleotide binding"/>
    <property type="evidence" value="ECO:0007669"/>
    <property type="project" value="InterPro"/>
</dbReference>
<dbReference type="SUPFAM" id="SSF51905">
    <property type="entry name" value="FAD/NAD(P)-binding domain"/>
    <property type="match status" value="1"/>
</dbReference>
<dbReference type="InterPro" id="IPR012132">
    <property type="entry name" value="GMC_OxRdtase"/>
</dbReference>
<dbReference type="Pfam" id="PF00732">
    <property type="entry name" value="GMC_oxred_N"/>
    <property type="match status" value="1"/>
</dbReference>
<comment type="caution">
    <text evidence="8">The sequence shown here is derived from an EMBL/GenBank/DDBJ whole genome shotgun (WGS) entry which is preliminary data.</text>
</comment>
<evidence type="ECO:0000313" key="8">
    <source>
        <dbReference type="EMBL" id="KAJ8917308.1"/>
    </source>
</evidence>
<feature type="chain" id="PRO_5044001185" description="Glucose-methanol-choline oxidoreductase N-terminal domain-containing protein" evidence="5">
    <location>
        <begin position="19"/>
        <end position="619"/>
    </location>
</feature>
<evidence type="ECO:0000256" key="4">
    <source>
        <dbReference type="RuleBase" id="RU003968"/>
    </source>
</evidence>
<keyword evidence="3 4" id="KW-0274">FAD</keyword>
<dbReference type="PROSITE" id="PS00624">
    <property type="entry name" value="GMC_OXRED_2"/>
    <property type="match status" value="1"/>
</dbReference>
<dbReference type="Gene3D" id="3.30.560.10">
    <property type="entry name" value="Glucose Oxidase, domain 3"/>
    <property type="match status" value="1"/>
</dbReference>
<sequence length="619" mass="68758">MQRCRLLWALALFTVVNSSPFQLTEQYVEEFHAGITSLKKLSHEYEYHQNDFPQEYNATDEEEFDFIIVGGGTSGAVIANRLSQVPEWSVLLLESGAPETKITQVPALHQDLQTTPYNWRFTTAPQNKSCLGMENHKCTIPEGKALGGSSAINDMIYTRGNHKDYDVWADLGVEGWCWKDVFPYFQKIEDAHIHDPDRKHHSLGGPLHLENFQHSSGLAEHVLHAGHELGIHTVDYNGKEQLGVAIPQVIGKAGKRNSVAQAYLVPAHKRKNLVVRPFSHAVKVLVSPHTKEAYAVKYIHDGKVFVVKSHKEIVLAAGPINTPQLLLLSGIGPKEDLEHLEIPQVADLQVGHGLKDHLAFIGLNFVYNETPEHLEKDYDALVDYLKNGKGPLTSLGVEALAFLKTEASKDKTDYPDVELLVTTDIYNKGHEHVRHLHVAKEVYDAVWAPLEGKKGFTIAVVLLHPKSTGALTLHGKDPLHRPIINPNYLSDEDDHDVDTILAGVRQALKLAHTESLQKLGIHLNEHKVPGCVHLEAEEEYWRCAVRYLSVSLGHVSGTAKMGAHTDKSAVVDDKLKVYGVHKLRVADSSVIPVSISGHLMAATVLVGEKAAEIIREEWK</sequence>
<comment type="similarity">
    <text evidence="1 4">Belongs to the GMC oxidoreductase family.</text>
</comment>
<protein>
    <recommendedName>
        <fullName evidence="6 7">Glucose-methanol-choline oxidoreductase N-terminal domain-containing protein</fullName>
    </recommendedName>
</protein>